<protein>
    <submittedName>
        <fullName evidence="2">Uncharacterized protein</fullName>
    </submittedName>
</protein>
<feature type="compositionally biased region" description="Basic and acidic residues" evidence="1">
    <location>
        <begin position="16"/>
        <end position="66"/>
    </location>
</feature>
<name>A0A8T2MQD0_9TELE</name>
<dbReference type="PANTHER" id="PTHR47391">
    <property type="entry name" value="BIORIENTATION OF CHROMOSOMES IN CELL DIVISION 1 LIKE 1"/>
    <property type="match status" value="1"/>
</dbReference>
<feature type="non-terminal residue" evidence="2">
    <location>
        <position position="170"/>
    </location>
</feature>
<reference evidence="2" key="1">
    <citation type="thesis" date="2021" institute="BYU ScholarsArchive" country="Provo, UT, USA">
        <title>Applications of and Algorithms for Genome Assembly and Genomic Analyses with an Emphasis on Marine Teleosts.</title>
        <authorList>
            <person name="Pickett B.D."/>
        </authorList>
    </citation>
    <scope>NUCLEOTIDE SEQUENCE</scope>
    <source>
        <strain evidence="2">HI-2016</strain>
    </source>
</reference>
<dbReference type="Proteomes" id="UP000824540">
    <property type="component" value="Unassembled WGS sequence"/>
</dbReference>
<feature type="region of interest" description="Disordered" evidence="1">
    <location>
        <begin position="1"/>
        <end position="145"/>
    </location>
</feature>
<feature type="compositionally biased region" description="Basic and acidic residues" evidence="1">
    <location>
        <begin position="114"/>
        <end position="133"/>
    </location>
</feature>
<dbReference type="EMBL" id="JAFBMS010001241">
    <property type="protein sequence ID" value="KAG9329380.1"/>
    <property type="molecule type" value="Genomic_DNA"/>
</dbReference>
<dbReference type="InterPro" id="IPR043244">
    <property type="entry name" value="BOD1L1"/>
</dbReference>
<dbReference type="PANTHER" id="PTHR47391:SF1">
    <property type="entry name" value="BIORIENTATION OF CHROMOSOMES IN CELL DIVISION 1 LIKE 1"/>
    <property type="match status" value="1"/>
</dbReference>
<feature type="compositionally biased region" description="Acidic residues" evidence="1">
    <location>
        <begin position="91"/>
        <end position="113"/>
    </location>
</feature>
<evidence type="ECO:0000256" key="1">
    <source>
        <dbReference type="SAM" id="MobiDB-lite"/>
    </source>
</evidence>
<keyword evidence="3" id="KW-1185">Reference proteome</keyword>
<dbReference type="OrthoDB" id="7605699at2759"/>
<evidence type="ECO:0000313" key="3">
    <source>
        <dbReference type="Proteomes" id="UP000824540"/>
    </source>
</evidence>
<organism evidence="2 3">
    <name type="scientific">Albula glossodonta</name>
    <name type="common">roundjaw bonefish</name>
    <dbReference type="NCBI Taxonomy" id="121402"/>
    <lineage>
        <taxon>Eukaryota</taxon>
        <taxon>Metazoa</taxon>
        <taxon>Chordata</taxon>
        <taxon>Craniata</taxon>
        <taxon>Vertebrata</taxon>
        <taxon>Euteleostomi</taxon>
        <taxon>Actinopterygii</taxon>
        <taxon>Neopterygii</taxon>
        <taxon>Teleostei</taxon>
        <taxon>Albuliformes</taxon>
        <taxon>Albulidae</taxon>
        <taxon>Albula</taxon>
    </lineage>
</organism>
<evidence type="ECO:0000313" key="2">
    <source>
        <dbReference type="EMBL" id="KAG9329380.1"/>
    </source>
</evidence>
<feature type="non-terminal residue" evidence="2">
    <location>
        <position position="1"/>
    </location>
</feature>
<gene>
    <name evidence="2" type="ORF">JZ751_005469</name>
</gene>
<accession>A0A8T2MQD0</accession>
<dbReference type="AlphaFoldDB" id="A0A8T2MQD0"/>
<proteinExistence type="predicted"/>
<comment type="caution">
    <text evidence="2">The sequence shown here is derived from an EMBL/GenBank/DDBJ whole genome shotgun (WGS) entry which is preliminary data.</text>
</comment>
<sequence>ANEPEKQVTGDEEEAEEHKEVKPEEGKERAGSKLAVKPKEDGEAQKSPSEKHHIRQKARERLKEEYSLEDSDLEGLSDITVSSVHTSDLSSFEEESDDEPQLSESTEEGEITSEEEKTVVKQEATDNTEQQKERKPRGGRQAYVHKPFLYSRYYSDSDDEVTVEQRRRSA</sequence>